<dbReference type="PANTHER" id="PTHR22749">
    <property type="entry name" value="RIBOFLAVIN KINASE/FMN ADENYLYLTRANSFERASE"/>
    <property type="match status" value="1"/>
</dbReference>
<dbReference type="Gene3D" id="2.40.30.30">
    <property type="entry name" value="Riboflavin kinase-like"/>
    <property type="match status" value="1"/>
</dbReference>
<dbReference type="PANTHER" id="PTHR22749:SF6">
    <property type="entry name" value="RIBOFLAVIN KINASE"/>
    <property type="match status" value="1"/>
</dbReference>
<dbReference type="NCBIfam" id="NF004162">
    <property type="entry name" value="PRK05627.1-5"/>
    <property type="match status" value="1"/>
</dbReference>
<dbReference type="Pfam" id="PF01687">
    <property type="entry name" value="Flavokinase"/>
    <property type="match status" value="1"/>
</dbReference>
<dbReference type="GO" id="GO:0009398">
    <property type="term" value="P:FMN biosynthetic process"/>
    <property type="evidence" value="ECO:0007669"/>
    <property type="project" value="UniProtKB-UniRule"/>
</dbReference>
<evidence type="ECO:0000256" key="7">
    <source>
        <dbReference type="ARBA" id="ARBA00022695"/>
    </source>
</evidence>
<dbReference type="PIRSF" id="PIRSF004491">
    <property type="entry name" value="FAD_Synth"/>
    <property type="match status" value="1"/>
</dbReference>
<dbReference type="InterPro" id="IPR023468">
    <property type="entry name" value="Riboflavin_kinase"/>
</dbReference>
<dbReference type="EC" id="2.7.7.2" evidence="15"/>
<keyword evidence="7 15" id="KW-0548">Nucleotidyltransferase</keyword>
<dbReference type="SUPFAM" id="SSF82114">
    <property type="entry name" value="Riboflavin kinase-like"/>
    <property type="match status" value="1"/>
</dbReference>
<comment type="caution">
    <text evidence="17">The sequence shown here is derived from an EMBL/GenBank/DDBJ whole genome shotgun (WGS) entry which is preliminary data.</text>
</comment>
<evidence type="ECO:0000256" key="6">
    <source>
        <dbReference type="ARBA" id="ARBA00022679"/>
    </source>
</evidence>
<evidence type="ECO:0000256" key="3">
    <source>
        <dbReference type="ARBA" id="ARBA00005201"/>
    </source>
</evidence>
<dbReference type="CDD" id="cd02064">
    <property type="entry name" value="FAD_synthetase_N"/>
    <property type="match status" value="1"/>
</dbReference>
<dbReference type="NCBIfam" id="NF004160">
    <property type="entry name" value="PRK05627.1-3"/>
    <property type="match status" value="1"/>
</dbReference>
<evidence type="ECO:0000256" key="10">
    <source>
        <dbReference type="ARBA" id="ARBA00022827"/>
    </source>
</evidence>
<dbReference type="GO" id="GO:0005524">
    <property type="term" value="F:ATP binding"/>
    <property type="evidence" value="ECO:0007669"/>
    <property type="project" value="UniProtKB-UniRule"/>
</dbReference>
<dbReference type="NCBIfam" id="TIGR00083">
    <property type="entry name" value="ribF"/>
    <property type="match status" value="1"/>
</dbReference>
<protein>
    <recommendedName>
        <fullName evidence="15">Riboflavin biosynthesis protein</fullName>
    </recommendedName>
    <domain>
        <recommendedName>
            <fullName evidence="15">Riboflavin kinase</fullName>
            <ecNumber evidence="15">2.7.1.26</ecNumber>
        </recommendedName>
        <alternativeName>
            <fullName evidence="15">Flavokinase</fullName>
        </alternativeName>
    </domain>
    <domain>
        <recommendedName>
            <fullName evidence="15">FMN adenylyltransferase</fullName>
            <ecNumber evidence="15">2.7.7.2</ecNumber>
        </recommendedName>
        <alternativeName>
            <fullName evidence="15">FAD pyrophosphorylase</fullName>
        </alternativeName>
        <alternativeName>
            <fullName evidence="15">FAD synthase</fullName>
        </alternativeName>
    </domain>
</protein>
<dbReference type="OrthoDB" id="9803667at2"/>
<dbReference type="EMBL" id="VKAD01000003">
    <property type="protein sequence ID" value="TXR51511.1"/>
    <property type="molecule type" value="Genomic_DNA"/>
</dbReference>
<dbReference type="GO" id="GO:0008531">
    <property type="term" value="F:riboflavin kinase activity"/>
    <property type="evidence" value="ECO:0007669"/>
    <property type="project" value="UniProtKB-UniRule"/>
</dbReference>
<keyword evidence="4 15" id="KW-0285">Flavoprotein</keyword>
<dbReference type="InterPro" id="IPR023465">
    <property type="entry name" value="Riboflavin_kinase_dom_sf"/>
</dbReference>
<evidence type="ECO:0000256" key="9">
    <source>
        <dbReference type="ARBA" id="ARBA00022777"/>
    </source>
</evidence>
<dbReference type="GO" id="GO:0009231">
    <property type="term" value="P:riboflavin biosynthetic process"/>
    <property type="evidence" value="ECO:0007669"/>
    <property type="project" value="InterPro"/>
</dbReference>
<dbReference type="Gene3D" id="3.40.50.620">
    <property type="entry name" value="HUPs"/>
    <property type="match status" value="1"/>
</dbReference>
<evidence type="ECO:0000256" key="14">
    <source>
        <dbReference type="ARBA" id="ARBA00049494"/>
    </source>
</evidence>
<dbReference type="EC" id="2.7.1.26" evidence="15"/>
<keyword evidence="11 15" id="KW-0067">ATP-binding</keyword>
<comment type="catalytic activity">
    <reaction evidence="14 15">
        <text>FMN + ATP + H(+) = FAD + diphosphate</text>
        <dbReference type="Rhea" id="RHEA:17237"/>
        <dbReference type="ChEBI" id="CHEBI:15378"/>
        <dbReference type="ChEBI" id="CHEBI:30616"/>
        <dbReference type="ChEBI" id="CHEBI:33019"/>
        <dbReference type="ChEBI" id="CHEBI:57692"/>
        <dbReference type="ChEBI" id="CHEBI:58210"/>
        <dbReference type="EC" id="2.7.7.2"/>
    </reaction>
</comment>
<evidence type="ECO:0000313" key="17">
    <source>
        <dbReference type="EMBL" id="TXR51511.1"/>
    </source>
</evidence>
<dbReference type="SUPFAM" id="SSF52374">
    <property type="entry name" value="Nucleotidylyl transferase"/>
    <property type="match status" value="1"/>
</dbReference>
<dbReference type="InterPro" id="IPR002606">
    <property type="entry name" value="Riboflavin_kinase_bac"/>
</dbReference>
<dbReference type="Proteomes" id="UP000321764">
    <property type="component" value="Unassembled WGS sequence"/>
</dbReference>
<keyword evidence="8 15" id="KW-0547">Nucleotide-binding</keyword>
<dbReference type="InterPro" id="IPR014729">
    <property type="entry name" value="Rossmann-like_a/b/a_fold"/>
</dbReference>
<dbReference type="InterPro" id="IPR004821">
    <property type="entry name" value="Cyt_trans-like"/>
</dbReference>
<keyword evidence="9 15" id="KW-0418">Kinase</keyword>
<accession>A0A5C8Z2P6</accession>
<evidence type="ECO:0000256" key="12">
    <source>
        <dbReference type="ARBA" id="ARBA00023268"/>
    </source>
</evidence>
<evidence type="ECO:0000256" key="15">
    <source>
        <dbReference type="PIRNR" id="PIRNR004491"/>
    </source>
</evidence>
<proteinExistence type="inferred from homology"/>
<evidence type="ECO:0000256" key="1">
    <source>
        <dbReference type="ARBA" id="ARBA00002121"/>
    </source>
</evidence>
<comment type="similarity">
    <text evidence="15">Belongs to the ribF family.</text>
</comment>
<dbReference type="UniPathway" id="UPA00276">
    <property type="reaction ID" value="UER00406"/>
</dbReference>
<organism evidence="17 18">
    <name type="scientific">Reinekea thalattae</name>
    <dbReference type="NCBI Taxonomy" id="2593301"/>
    <lineage>
        <taxon>Bacteria</taxon>
        <taxon>Pseudomonadati</taxon>
        <taxon>Pseudomonadota</taxon>
        <taxon>Gammaproteobacteria</taxon>
        <taxon>Oceanospirillales</taxon>
        <taxon>Saccharospirillaceae</taxon>
        <taxon>Reinekea</taxon>
    </lineage>
</organism>
<gene>
    <name evidence="17" type="primary">ribF</name>
    <name evidence="17" type="ORF">FME95_13405</name>
</gene>
<reference evidence="17 18" key="1">
    <citation type="submission" date="2019-07" db="EMBL/GenBank/DDBJ databases">
        <title>Reinekea sp. strain SSH23 genome sequencing and assembly.</title>
        <authorList>
            <person name="Kim I."/>
        </authorList>
    </citation>
    <scope>NUCLEOTIDE SEQUENCE [LARGE SCALE GENOMIC DNA]</scope>
    <source>
        <strain evidence="17 18">SSH23</strain>
    </source>
</reference>
<dbReference type="GO" id="GO:0006747">
    <property type="term" value="P:FAD biosynthetic process"/>
    <property type="evidence" value="ECO:0007669"/>
    <property type="project" value="UniProtKB-UniRule"/>
</dbReference>
<keyword evidence="18" id="KW-1185">Reference proteome</keyword>
<evidence type="ECO:0000256" key="11">
    <source>
        <dbReference type="ARBA" id="ARBA00022840"/>
    </source>
</evidence>
<dbReference type="NCBIfam" id="NF004163">
    <property type="entry name" value="PRK05627.1-6"/>
    <property type="match status" value="1"/>
</dbReference>
<evidence type="ECO:0000256" key="13">
    <source>
        <dbReference type="ARBA" id="ARBA00047880"/>
    </source>
</evidence>
<evidence type="ECO:0000256" key="8">
    <source>
        <dbReference type="ARBA" id="ARBA00022741"/>
    </source>
</evidence>
<keyword evidence="6 15" id="KW-0808">Transferase</keyword>
<keyword evidence="5 15" id="KW-0288">FMN</keyword>
<dbReference type="NCBIfam" id="TIGR00125">
    <property type="entry name" value="cyt_tran_rel"/>
    <property type="match status" value="1"/>
</dbReference>
<dbReference type="GO" id="GO:0003919">
    <property type="term" value="F:FMN adenylyltransferase activity"/>
    <property type="evidence" value="ECO:0007669"/>
    <property type="project" value="UniProtKB-UniRule"/>
</dbReference>
<name>A0A5C8Z2P6_9GAMM</name>
<dbReference type="FunFam" id="3.40.50.620:FF:000021">
    <property type="entry name" value="Riboflavin biosynthesis protein"/>
    <property type="match status" value="1"/>
</dbReference>
<evidence type="ECO:0000256" key="2">
    <source>
        <dbReference type="ARBA" id="ARBA00004726"/>
    </source>
</evidence>
<comment type="function">
    <text evidence="1">Catalyzes the phosphorylation of riboflavin to FMN followed by the adenylation of FMN to FAD.</text>
</comment>
<evidence type="ECO:0000256" key="5">
    <source>
        <dbReference type="ARBA" id="ARBA00022643"/>
    </source>
</evidence>
<keyword evidence="10 15" id="KW-0274">FAD</keyword>
<dbReference type="AlphaFoldDB" id="A0A5C8Z2P6"/>
<dbReference type="InterPro" id="IPR015864">
    <property type="entry name" value="FAD_synthase"/>
</dbReference>
<evidence type="ECO:0000256" key="4">
    <source>
        <dbReference type="ARBA" id="ARBA00022630"/>
    </source>
</evidence>
<evidence type="ECO:0000259" key="16">
    <source>
        <dbReference type="SMART" id="SM00904"/>
    </source>
</evidence>
<sequence>MRISRLPLTQLAASAVTIGSFDGVHLGHQKIIQQLVASAKQKGLLSVVVTFEPLPREYLNSKRAPARLSSLVDKAQKLAQLGVDQLVVLPFNERLRSLSAEQFVQQVLLDALNAQWIQVGDDFRFGADRKGNIDFLRHYLRPYDFDVVDMPSFCVDQERISSTLIRQLLAAGEMQQAEKYLGNAYSLSGRVIYGRQLGRNIGVPTANLLLPHNRLTTDGVFAVSSMIDGQKYYGVANLGPKPTVNDARNWLEVHFFNLSANLYGKRLCIQLHKRLRAIQTFDNLDALKTQIQCDINAANRWFEQTTEVN</sequence>
<dbReference type="RefSeq" id="WP_147715005.1">
    <property type="nucleotide sequence ID" value="NZ_VKAD01000003.1"/>
</dbReference>
<comment type="pathway">
    <text evidence="3 15">Cofactor biosynthesis; FMN biosynthesis; FMN from riboflavin (ATP route): step 1/1.</text>
</comment>
<dbReference type="SMART" id="SM00904">
    <property type="entry name" value="Flavokinase"/>
    <property type="match status" value="1"/>
</dbReference>
<comment type="catalytic activity">
    <reaction evidence="13 15">
        <text>riboflavin + ATP = FMN + ADP + H(+)</text>
        <dbReference type="Rhea" id="RHEA:14357"/>
        <dbReference type="ChEBI" id="CHEBI:15378"/>
        <dbReference type="ChEBI" id="CHEBI:30616"/>
        <dbReference type="ChEBI" id="CHEBI:57986"/>
        <dbReference type="ChEBI" id="CHEBI:58210"/>
        <dbReference type="ChEBI" id="CHEBI:456216"/>
        <dbReference type="EC" id="2.7.1.26"/>
    </reaction>
</comment>
<keyword evidence="12" id="KW-0511">Multifunctional enzyme</keyword>
<feature type="domain" description="Riboflavin kinase" evidence="16">
    <location>
        <begin position="180"/>
        <end position="303"/>
    </location>
</feature>
<evidence type="ECO:0000313" key="18">
    <source>
        <dbReference type="Proteomes" id="UP000321764"/>
    </source>
</evidence>
<dbReference type="InterPro" id="IPR015865">
    <property type="entry name" value="Riboflavin_kinase_bac/euk"/>
</dbReference>
<comment type="pathway">
    <text evidence="2 15">Cofactor biosynthesis; FAD biosynthesis; FAD from FMN: step 1/1.</text>
</comment>
<dbReference type="Pfam" id="PF06574">
    <property type="entry name" value="FAD_syn"/>
    <property type="match status" value="1"/>
</dbReference>
<dbReference type="UniPathway" id="UPA00277">
    <property type="reaction ID" value="UER00407"/>
</dbReference>
<dbReference type="NCBIfam" id="NF004159">
    <property type="entry name" value="PRK05627.1-2"/>
    <property type="match status" value="1"/>
</dbReference>